<gene>
    <name evidence="8" type="ORF">llap_21478</name>
</gene>
<dbReference type="SUPFAM" id="SSF55550">
    <property type="entry name" value="SH2 domain"/>
    <property type="match status" value="1"/>
</dbReference>
<accession>A0A2I0T355</accession>
<evidence type="ECO:0000259" key="6">
    <source>
        <dbReference type="PROSITE" id="PS50001"/>
    </source>
</evidence>
<sequence>MEQFVRKRLTFLTSFWNKLRPRSVPESCSLGYLGSDSVSLHSEPNSISFIPKSSLFIALYAFTARSEEELSVSAGDKLRVLREEGEYVLARRLLGEPAMGYVPAAYVANLSQGTSTHRPESSKGEYSLSVRNHTKVSHFRICKSPGGSLYIQKGHPFPDMEELLAFYTKHWKVIQSPLLQPCSPAVRTPTTPPERDGWERPRWEFTLRRKLGEGYFGEVWEGLWRNTVPVAIKIIKGRYRSRC</sequence>
<evidence type="ECO:0000256" key="4">
    <source>
        <dbReference type="PROSITE-ProRule" id="PRU00192"/>
    </source>
</evidence>
<reference evidence="9" key="2">
    <citation type="submission" date="2017-12" db="EMBL/GenBank/DDBJ databases">
        <title>Genome sequence of the Bar-tailed Godwit (Limosa lapponica baueri).</title>
        <authorList>
            <person name="Lima N.C.B."/>
            <person name="Parody-Merino A.M."/>
            <person name="Battley P.F."/>
            <person name="Fidler A.E."/>
            <person name="Prosdocimi F."/>
        </authorList>
    </citation>
    <scope>NUCLEOTIDE SEQUENCE [LARGE SCALE GENOMIC DNA]</scope>
</reference>
<dbReference type="SMART" id="SM00252">
    <property type="entry name" value="SH2"/>
    <property type="match status" value="1"/>
</dbReference>
<dbReference type="GO" id="GO:0016301">
    <property type="term" value="F:kinase activity"/>
    <property type="evidence" value="ECO:0007669"/>
    <property type="project" value="UniProtKB-KW"/>
</dbReference>
<dbReference type="PROSITE" id="PS50001">
    <property type="entry name" value="SH2"/>
    <property type="match status" value="1"/>
</dbReference>
<dbReference type="GO" id="GO:0005737">
    <property type="term" value="C:cytoplasm"/>
    <property type="evidence" value="ECO:0007669"/>
    <property type="project" value="TreeGrafter"/>
</dbReference>
<keyword evidence="9" id="KW-1185">Reference proteome</keyword>
<dbReference type="InterPro" id="IPR036860">
    <property type="entry name" value="SH2_dom_sf"/>
</dbReference>
<evidence type="ECO:0000256" key="5">
    <source>
        <dbReference type="PROSITE-ProRule" id="PRU10141"/>
    </source>
</evidence>
<evidence type="ECO:0000256" key="1">
    <source>
        <dbReference type="ARBA" id="ARBA00022443"/>
    </source>
</evidence>
<dbReference type="Gene3D" id="3.30.505.10">
    <property type="entry name" value="SH2 domain"/>
    <property type="match status" value="1"/>
</dbReference>
<dbReference type="InterPro" id="IPR000980">
    <property type="entry name" value="SH2"/>
</dbReference>
<keyword evidence="5" id="KW-0547">Nucleotide-binding</keyword>
<dbReference type="SUPFAM" id="SSF50044">
    <property type="entry name" value="SH3-domain"/>
    <property type="match status" value="1"/>
</dbReference>
<dbReference type="GO" id="GO:0005524">
    <property type="term" value="F:ATP binding"/>
    <property type="evidence" value="ECO:0007669"/>
    <property type="project" value="UniProtKB-UniRule"/>
</dbReference>
<evidence type="ECO:0000313" key="8">
    <source>
        <dbReference type="EMBL" id="PKU28218.1"/>
    </source>
</evidence>
<organism evidence="8 9">
    <name type="scientific">Limosa lapponica baueri</name>
    <dbReference type="NCBI Taxonomy" id="1758121"/>
    <lineage>
        <taxon>Eukaryota</taxon>
        <taxon>Metazoa</taxon>
        <taxon>Chordata</taxon>
        <taxon>Craniata</taxon>
        <taxon>Vertebrata</taxon>
        <taxon>Euteleostomi</taxon>
        <taxon>Archelosauria</taxon>
        <taxon>Archosauria</taxon>
        <taxon>Dinosauria</taxon>
        <taxon>Saurischia</taxon>
        <taxon>Theropoda</taxon>
        <taxon>Coelurosauria</taxon>
        <taxon>Aves</taxon>
        <taxon>Neognathae</taxon>
        <taxon>Neoaves</taxon>
        <taxon>Charadriiformes</taxon>
        <taxon>Scolopacidae</taxon>
        <taxon>Limosa</taxon>
    </lineage>
</organism>
<feature type="domain" description="SH3" evidence="7">
    <location>
        <begin position="51"/>
        <end position="112"/>
    </location>
</feature>
<dbReference type="Pfam" id="PF00017">
    <property type="entry name" value="SH2"/>
    <property type="match status" value="1"/>
</dbReference>
<dbReference type="AlphaFoldDB" id="A0A2I0T355"/>
<proteinExistence type="predicted"/>
<dbReference type="PRINTS" id="PR00452">
    <property type="entry name" value="SH3DOMAIN"/>
</dbReference>
<evidence type="ECO:0000256" key="3">
    <source>
        <dbReference type="PROSITE-ProRule" id="PRU00191"/>
    </source>
</evidence>
<feature type="domain" description="SH2" evidence="6">
    <location>
        <begin position="79"/>
        <end position="182"/>
    </location>
</feature>
<dbReference type="Gene3D" id="2.30.30.40">
    <property type="entry name" value="SH3 Domains"/>
    <property type="match status" value="1"/>
</dbReference>
<dbReference type="Proteomes" id="UP000233556">
    <property type="component" value="Unassembled WGS sequence"/>
</dbReference>
<dbReference type="SMART" id="SM00326">
    <property type="entry name" value="SH3"/>
    <property type="match status" value="1"/>
</dbReference>
<dbReference type="OrthoDB" id="28230at2759"/>
<dbReference type="InterPro" id="IPR036028">
    <property type="entry name" value="SH3-like_dom_sf"/>
</dbReference>
<dbReference type="GO" id="GO:0035591">
    <property type="term" value="F:signaling adaptor activity"/>
    <property type="evidence" value="ECO:0007669"/>
    <property type="project" value="TreeGrafter"/>
</dbReference>
<dbReference type="GO" id="GO:0007167">
    <property type="term" value="P:enzyme-linked receptor protein signaling pathway"/>
    <property type="evidence" value="ECO:0007669"/>
    <property type="project" value="TreeGrafter"/>
</dbReference>
<protein>
    <submittedName>
        <fullName evidence="8">Tyrosine-protein kinase srms-like</fullName>
    </submittedName>
</protein>
<dbReference type="InterPro" id="IPR001452">
    <property type="entry name" value="SH3_domain"/>
</dbReference>
<dbReference type="Gene3D" id="3.30.200.20">
    <property type="entry name" value="Phosphorylase Kinase, domain 1"/>
    <property type="match status" value="1"/>
</dbReference>
<evidence type="ECO:0000259" key="7">
    <source>
        <dbReference type="PROSITE" id="PS50002"/>
    </source>
</evidence>
<dbReference type="Pfam" id="PF14604">
    <property type="entry name" value="SH3_9"/>
    <property type="match status" value="1"/>
</dbReference>
<dbReference type="InterPro" id="IPR017441">
    <property type="entry name" value="Protein_kinase_ATP_BS"/>
</dbReference>
<keyword evidence="8" id="KW-0808">Transferase</keyword>
<dbReference type="PRINTS" id="PR00401">
    <property type="entry name" value="SH2DOMAIN"/>
</dbReference>
<keyword evidence="5" id="KW-0067">ATP-binding</keyword>
<name>A0A2I0T355_LIMLA</name>
<feature type="binding site" evidence="5">
    <location>
        <position position="233"/>
    </location>
    <ligand>
        <name>ATP</name>
        <dbReference type="ChEBI" id="CHEBI:30616"/>
    </ligand>
</feature>
<dbReference type="PROSITE" id="PS50002">
    <property type="entry name" value="SH3"/>
    <property type="match status" value="1"/>
</dbReference>
<dbReference type="PROSITE" id="PS00107">
    <property type="entry name" value="PROTEIN_KINASE_ATP"/>
    <property type="match status" value="1"/>
</dbReference>
<reference evidence="9" key="1">
    <citation type="submission" date="2017-11" db="EMBL/GenBank/DDBJ databases">
        <authorList>
            <person name="Lima N.C."/>
            <person name="Parody-Merino A.M."/>
            <person name="Battley P.F."/>
            <person name="Fidler A.E."/>
            <person name="Prosdocimi F."/>
        </authorList>
    </citation>
    <scope>NUCLEOTIDE SEQUENCE [LARGE SCALE GENOMIC DNA]</scope>
</reference>
<keyword evidence="1 4" id="KW-0728">SH3 domain</keyword>
<keyword evidence="2 3" id="KW-0727">SH2 domain</keyword>
<evidence type="ECO:0000256" key="2">
    <source>
        <dbReference type="ARBA" id="ARBA00022999"/>
    </source>
</evidence>
<dbReference type="FunFam" id="2.30.30.40:FF:000234">
    <property type="entry name" value="Tyrosine-protein kinase"/>
    <property type="match status" value="1"/>
</dbReference>
<evidence type="ECO:0000313" key="9">
    <source>
        <dbReference type="Proteomes" id="UP000233556"/>
    </source>
</evidence>
<dbReference type="GO" id="GO:0030971">
    <property type="term" value="F:receptor tyrosine kinase binding"/>
    <property type="evidence" value="ECO:0007669"/>
    <property type="project" value="TreeGrafter"/>
</dbReference>
<dbReference type="GO" id="GO:0016477">
    <property type="term" value="P:cell migration"/>
    <property type="evidence" value="ECO:0007669"/>
    <property type="project" value="TreeGrafter"/>
</dbReference>
<dbReference type="EMBL" id="KZ521769">
    <property type="protein sequence ID" value="PKU28218.1"/>
    <property type="molecule type" value="Genomic_DNA"/>
</dbReference>
<dbReference type="PANTHER" id="PTHR19969">
    <property type="entry name" value="SH2-SH3 ADAPTOR PROTEIN-RELATED"/>
    <property type="match status" value="1"/>
</dbReference>
<dbReference type="InterPro" id="IPR051184">
    <property type="entry name" value="Tyrosine-phos_adapter"/>
</dbReference>
<dbReference type="PANTHER" id="PTHR19969:SF5">
    <property type="entry name" value="CRK-LIKE PROTEIN"/>
    <property type="match status" value="1"/>
</dbReference>
<keyword evidence="8" id="KW-0418">Kinase</keyword>